<evidence type="ECO:0000256" key="7">
    <source>
        <dbReference type="ARBA" id="ARBA00022964"/>
    </source>
</evidence>
<dbReference type="Gene3D" id="2.60.120.650">
    <property type="entry name" value="Cupin"/>
    <property type="match status" value="1"/>
</dbReference>
<dbReference type="Proteomes" id="UP001328107">
    <property type="component" value="Unassembled WGS sequence"/>
</dbReference>
<evidence type="ECO:0000259" key="14">
    <source>
        <dbReference type="PROSITE" id="PS51184"/>
    </source>
</evidence>
<name>A0AAN5CP01_9BILA</name>
<dbReference type="Pfam" id="PF02373">
    <property type="entry name" value="JmjC"/>
    <property type="match status" value="1"/>
</dbReference>
<dbReference type="GO" id="GO:0008270">
    <property type="term" value="F:zinc ion binding"/>
    <property type="evidence" value="ECO:0007669"/>
    <property type="project" value="UniProtKB-KW"/>
</dbReference>
<comment type="subcellular location">
    <subcellularLocation>
        <location evidence="1">Nucleus</location>
    </subcellularLocation>
</comment>
<keyword evidence="16" id="KW-1185">Reference proteome</keyword>
<evidence type="ECO:0000256" key="5">
    <source>
        <dbReference type="ARBA" id="ARBA00022833"/>
    </source>
</evidence>
<dbReference type="PROSITE" id="PS01359">
    <property type="entry name" value="ZF_PHD_1"/>
    <property type="match status" value="1"/>
</dbReference>
<dbReference type="PANTHER" id="PTHR10694:SF33">
    <property type="entry name" value="LYSINE-SPECIFIC DEMETHYLASE 5"/>
    <property type="match status" value="1"/>
</dbReference>
<dbReference type="Pfam" id="PF08429">
    <property type="entry name" value="PLU-1"/>
    <property type="match status" value="1"/>
</dbReference>
<dbReference type="SUPFAM" id="SSF57903">
    <property type="entry name" value="FYVE/PHD zinc finger"/>
    <property type="match status" value="2"/>
</dbReference>
<dbReference type="InterPro" id="IPR048615">
    <property type="entry name" value="KDM5_C-hel"/>
</dbReference>
<dbReference type="AlphaFoldDB" id="A0AAN5CP01"/>
<keyword evidence="4 10" id="KW-0863">Zinc-finger</keyword>
<reference evidence="16" key="1">
    <citation type="submission" date="2022-10" db="EMBL/GenBank/DDBJ databases">
        <title>Genome assembly of Pristionchus species.</title>
        <authorList>
            <person name="Yoshida K."/>
            <person name="Sommer R.J."/>
        </authorList>
    </citation>
    <scope>NUCLEOTIDE SEQUENCE [LARGE SCALE GENOMIC DNA]</scope>
    <source>
        <strain evidence="16">RS5460</strain>
    </source>
</reference>
<keyword evidence="7" id="KW-0560">Oxidoreductase</keyword>
<keyword evidence="8" id="KW-0408">Iron</keyword>
<dbReference type="InterPro" id="IPR019787">
    <property type="entry name" value="Znf_PHD-finger"/>
</dbReference>
<dbReference type="InterPro" id="IPR013637">
    <property type="entry name" value="Lys_sp_deMease-like_dom"/>
</dbReference>
<keyword evidence="2" id="KW-0479">Metal-binding</keyword>
<dbReference type="Pfam" id="PF21323">
    <property type="entry name" value="KDM5_C-hel"/>
    <property type="match status" value="1"/>
</dbReference>
<protein>
    <recommendedName>
        <fullName evidence="17">[Histone H3]-trimethyl-L-lysine(4) demethylase</fullName>
    </recommendedName>
</protein>
<dbReference type="PROSITE" id="PS51184">
    <property type="entry name" value="JMJC"/>
    <property type="match status" value="1"/>
</dbReference>
<evidence type="ECO:0000313" key="15">
    <source>
        <dbReference type="EMBL" id="GMR47929.1"/>
    </source>
</evidence>
<keyword evidence="9" id="KW-0539">Nucleus</keyword>
<gene>
    <name evidence="15" type="ORF">PMAYCL1PPCAC_18123</name>
</gene>
<feature type="domain" description="PHD-type" evidence="13">
    <location>
        <begin position="64"/>
        <end position="114"/>
    </location>
</feature>
<evidence type="ECO:0000256" key="6">
    <source>
        <dbReference type="ARBA" id="ARBA00022853"/>
    </source>
</evidence>
<feature type="coiled-coil region" evidence="11">
    <location>
        <begin position="1001"/>
        <end position="1035"/>
    </location>
</feature>
<evidence type="ECO:0000256" key="12">
    <source>
        <dbReference type="SAM" id="MobiDB-lite"/>
    </source>
</evidence>
<feature type="domain" description="JmjC" evidence="14">
    <location>
        <begin position="206"/>
        <end position="372"/>
    </location>
</feature>
<evidence type="ECO:0000313" key="16">
    <source>
        <dbReference type="Proteomes" id="UP001328107"/>
    </source>
</evidence>
<dbReference type="Pfam" id="PF02928">
    <property type="entry name" value="zf-C5HC2"/>
    <property type="match status" value="1"/>
</dbReference>
<dbReference type="GO" id="GO:0005634">
    <property type="term" value="C:nucleus"/>
    <property type="evidence" value="ECO:0007669"/>
    <property type="project" value="UniProtKB-SubCell"/>
</dbReference>
<organism evidence="15 16">
    <name type="scientific">Pristionchus mayeri</name>
    <dbReference type="NCBI Taxonomy" id="1317129"/>
    <lineage>
        <taxon>Eukaryota</taxon>
        <taxon>Metazoa</taxon>
        <taxon>Ecdysozoa</taxon>
        <taxon>Nematoda</taxon>
        <taxon>Chromadorea</taxon>
        <taxon>Rhabditida</taxon>
        <taxon>Rhabditina</taxon>
        <taxon>Diplogasteromorpha</taxon>
        <taxon>Diplogasteroidea</taxon>
        <taxon>Neodiplogasteridae</taxon>
        <taxon>Pristionchus</taxon>
    </lineage>
</organism>
<feature type="region of interest" description="Disordered" evidence="12">
    <location>
        <begin position="1"/>
        <end position="57"/>
    </location>
</feature>
<dbReference type="PROSITE" id="PS50016">
    <property type="entry name" value="ZF_PHD_2"/>
    <property type="match status" value="1"/>
</dbReference>
<evidence type="ECO:0000259" key="13">
    <source>
        <dbReference type="PROSITE" id="PS50016"/>
    </source>
</evidence>
<dbReference type="SMART" id="SM00558">
    <property type="entry name" value="JmjC"/>
    <property type="match status" value="1"/>
</dbReference>
<dbReference type="SMART" id="SM00249">
    <property type="entry name" value="PHD"/>
    <property type="match status" value="2"/>
</dbReference>
<dbReference type="InterPro" id="IPR003347">
    <property type="entry name" value="JmjC_dom"/>
</dbReference>
<keyword evidence="7" id="KW-0223">Dioxygenase</keyword>
<evidence type="ECO:0000256" key="1">
    <source>
        <dbReference type="ARBA" id="ARBA00004123"/>
    </source>
</evidence>
<keyword evidence="3" id="KW-0677">Repeat</keyword>
<dbReference type="GO" id="GO:0006355">
    <property type="term" value="P:regulation of DNA-templated transcription"/>
    <property type="evidence" value="ECO:0007669"/>
    <property type="project" value="TreeGrafter"/>
</dbReference>
<sequence length="1169" mass="136386">MPFIENVEKQELKGGQSDDEEAEDEKKEDLNRGLGEGRSTMQGGKRHLKSKKEKKKTEMKDEKEKVCGRCFRSDALEKLVACENCCYALHLFCMKPTMKDRPKNGWYCASCIASRVRRMEMNGFCDSDTPYTLTSFTQFANDYKRDIFGKDPSDVTLDDIEKMYWQNMLNGDMNLEVKYGADLMVTEVGSGFCRKNDSNMSAKDRTMAYHPWNLNNMPVVRDSVLSHIDSSISGMMVPWVYVGMVFSTFCWHTEDHWTYSVNYNHWGEPKIWYGIGADQATKFEKVVQSMCPSLFRVHSDLLHHMTVAVNPNLLGSRGVDVYTVHQNPGEFVITFPRAYHAGFNQGLNFAEAVNFAPIDWLSMGRECMLSYGRVGRNCVFAHDELVMKITRSCEKLSTSMALAALDELRIIHHREGEKREEAERKGVKKRERLVFEEIEEDDEKMCRHCNTTLFMSGLRCGHGKSVCLDHMDHLCKKCPLEEAELLFSYEVDELVPMMDQLRERTRKHEEWEGRATTIHQMMENGHKPEMESVERLLDEARGRHYPLTGVYATLHGVMNECKSTLNKAKGVVSEGVRVRSTTRSQRADNRCDVKGGREIMHRLNRLPIEATLLHSQIDMLLTKVEEWEKRVDEVMEGDIDEDEVDKLIEEGDTFNTIRIDRLAPLKEKERRQKWLRGEMKVFLNWRVEECNELSMEWKNKKRWTFNDVHLMIDEGRKVGMGKSSEMKELERRRDEGVMCTMMGRQVMERNSRGGRKEAMAVEETWKRAKEMDWLSAPGLNALRDEMYHIVNIRSYEGAREYSLFDYVQWIDHVECSTTMNTPELVEFPLTQVKIMKEWTDGLRNLFELDHSYHSLYEILISRENMMFITEGQQPELRRTRSIESIELWKPVHVYESSDKMVETLVEAFHRFPTQMEHLRSVHSELPVSRMCPCLSEKEREQYIECIVCRATIHVSCAWWNEYLGRLPPGCYLCVRCLRSRRPLLGEVKTLMLSASKEWMEAQLVQLSIQQFEETAEEVKKQLALWKVNRRDEETEKRLSSLLVTLLSLEMTDSVLLAQLTEPISVVFKSTLEGQRDEWEELRSRDHGRMKTPSSLRGETLFVKSLSFSPLRKRKRKEKEEEKDIPCAHEDCLQPSTHLEWVKCKSCKRWYHAICTGQIIDADTSEYKCC</sequence>
<dbReference type="InterPro" id="IPR011011">
    <property type="entry name" value="Znf_FYVE_PHD"/>
</dbReference>
<evidence type="ECO:0008006" key="17">
    <source>
        <dbReference type="Google" id="ProtNLM"/>
    </source>
</evidence>
<accession>A0AAN5CP01</accession>
<dbReference type="InterPro" id="IPR019786">
    <property type="entry name" value="Zinc_finger_PHD-type_CS"/>
</dbReference>
<dbReference type="Pfam" id="PF00628">
    <property type="entry name" value="PHD"/>
    <property type="match status" value="1"/>
</dbReference>
<evidence type="ECO:0000256" key="9">
    <source>
        <dbReference type="ARBA" id="ARBA00023242"/>
    </source>
</evidence>
<dbReference type="GO" id="GO:0000785">
    <property type="term" value="C:chromatin"/>
    <property type="evidence" value="ECO:0007669"/>
    <property type="project" value="TreeGrafter"/>
</dbReference>
<dbReference type="InterPro" id="IPR004198">
    <property type="entry name" value="Znf_C5HC2"/>
</dbReference>
<evidence type="ECO:0000256" key="2">
    <source>
        <dbReference type="ARBA" id="ARBA00022723"/>
    </source>
</evidence>
<dbReference type="EMBL" id="BTRK01000004">
    <property type="protein sequence ID" value="GMR47929.1"/>
    <property type="molecule type" value="Genomic_DNA"/>
</dbReference>
<proteinExistence type="predicted"/>
<evidence type="ECO:0000256" key="11">
    <source>
        <dbReference type="SAM" id="Coils"/>
    </source>
</evidence>
<feature type="compositionally biased region" description="Basic residues" evidence="12">
    <location>
        <begin position="44"/>
        <end position="54"/>
    </location>
</feature>
<feature type="compositionally biased region" description="Basic and acidic residues" evidence="12">
    <location>
        <begin position="1"/>
        <end position="12"/>
    </location>
</feature>
<evidence type="ECO:0000256" key="8">
    <source>
        <dbReference type="ARBA" id="ARBA00023004"/>
    </source>
</evidence>
<evidence type="ECO:0000256" key="4">
    <source>
        <dbReference type="ARBA" id="ARBA00022771"/>
    </source>
</evidence>
<evidence type="ECO:0000256" key="3">
    <source>
        <dbReference type="ARBA" id="ARBA00022737"/>
    </source>
</evidence>
<dbReference type="Gene3D" id="3.30.40.10">
    <property type="entry name" value="Zinc/RING finger domain, C3HC4 (zinc finger)"/>
    <property type="match status" value="2"/>
</dbReference>
<keyword evidence="11" id="KW-0175">Coiled coil</keyword>
<keyword evidence="6" id="KW-0156">Chromatin regulator</keyword>
<dbReference type="PANTHER" id="PTHR10694">
    <property type="entry name" value="LYSINE-SPECIFIC DEMETHYLASE"/>
    <property type="match status" value="1"/>
</dbReference>
<dbReference type="InterPro" id="IPR013083">
    <property type="entry name" value="Znf_RING/FYVE/PHD"/>
</dbReference>
<keyword evidence="5" id="KW-0862">Zinc</keyword>
<evidence type="ECO:0000256" key="10">
    <source>
        <dbReference type="PROSITE-ProRule" id="PRU00146"/>
    </source>
</evidence>
<comment type="caution">
    <text evidence="15">The sequence shown here is derived from an EMBL/GenBank/DDBJ whole genome shotgun (WGS) entry which is preliminary data.</text>
</comment>
<dbReference type="InterPro" id="IPR001965">
    <property type="entry name" value="Znf_PHD"/>
</dbReference>
<dbReference type="GO" id="GO:0034647">
    <property type="term" value="F:histone H3K4me/H3K4me2/H3K4me3 demethylase activity"/>
    <property type="evidence" value="ECO:0007669"/>
    <property type="project" value="TreeGrafter"/>
</dbReference>
<dbReference type="SUPFAM" id="SSF51197">
    <property type="entry name" value="Clavaminate synthase-like"/>
    <property type="match status" value="1"/>
</dbReference>